<dbReference type="AlphaFoldDB" id="A0A178L801"/>
<dbReference type="Proteomes" id="UP000183046">
    <property type="component" value="Unassembled WGS sequence"/>
</dbReference>
<proteinExistence type="predicted"/>
<reference evidence="6" key="2">
    <citation type="submission" date="2016-10" db="EMBL/GenBank/DDBJ databases">
        <authorList>
            <person name="Varghese N."/>
            <person name="Submissions S."/>
        </authorList>
    </citation>
    <scope>NUCLEOTIDE SEQUENCE</scope>
    <source>
        <strain evidence="6">DSM 15758</strain>
    </source>
</reference>
<dbReference type="GO" id="GO:0000155">
    <property type="term" value="F:phosphorelay sensor kinase activity"/>
    <property type="evidence" value="ECO:0007669"/>
    <property type="project" value="InterPro"/>
</dbReference>
<organism evidence="5 7">
    <name type="scientific">Pseudomonas oryzihabitans</name>
    <dbReference type="NCBI Taxonomy" id="47885"/>
    <lineage>
        <taxon>Bacteria</taxon>
        <taxon>Pseudomonadati</taxon>
        <taxon>Pseudomonadota</taxon>
        <taxon>Gammaproteobacteria</taxon>
        <taxon>Pseudomonadales</taxon>
        <taxon>Pseudomonadaceae</taxon>
        <taxon>Pseudomonas</taxon>
    </lineage>
</organism>
<dbReference type="PANTHER" id="PTHR43065:SF49">
    <property type="entry name" value="HISTIDINE KINASE"/>
    <property type="match status" value="1"/>
</dbReference>
<dbReference type="Proteomes" id="UP000078356">
    <property type="component" value="Unassembled WGS sequence"/>
</dbReference>
<accession>A0A178L801</accession>
<dbReference type="EMBL" id="LWCR01000053">
    <property type="protein sequence ID" value="OAN25023.1"/>
    <property type="molecule type" value="Genomic_DNA"/>
</dbReference>
<dbReference type="EC" id="2.7.13.3" evidence="2"/>
<evidence type="ECO:0000313" key="8">
    <source>
        <dbReference type="Proteomes" id="UP000183046"/>
    </source>
</evidence>
<dbReference type="Pfam" id="PF00512">
    <property type="entry name" value="HisKA"/>
    <property type="match status" value="1"/>
</dbReference>
<dbReference type="EMBL" id="FMWB01000015">
    <property type="protein sequence ID" value="SCZ47653.1"/>
    <property type="molecule type" value="Genomic_DNA"/>
</dbReference>
<sequence length="297" mass="32414">MAEDKVRQLQKMEAVGQLTGGVAHDFNNMLTVIMSGLNMLMAKLARGDHNIQRYADLALEGTNRAAELTHRLLAFSRQQPLVPEVINLNRLVSGLSELLQRTLGGSYQLEIIRHAGLCFTQADISSLEQAVVNLCVNARDAMEEGGAITVETGNVYLDDHYALEEGVPAGEYVMVAVSDTGTGIDAETLMRVFEPYFTTKPVGRGTGRGLSQVYGFVAQSYGHLKMYSEVGYATPSFTTAAWTEACSCYLSRSHCATSQSRCAKCLIHNLSSIGNNLSQTHGSNTYDPLLLFRHVPK</sequence>
<dbReference type="InterPro" id="IPR005467">
    <property type="entry name" value="His_kinase_dom"/>
</dbReference>
<evidence type="ECO:0000313" key="5">
    <source>
        <dbReference type="EMBL" id="OAN25023.1"/>
    </source>
</evidence>
<protein>
    <recommendedName>
        <fullName evidence="2">histidine kinase</fullName>
        <ecNumber evidence="2">2.7.13.3</ecNumber>
    </recommendedName>
</protein>
<dbReference type="SMART" id="SM00387">
    <property type="entry name" value="HATPase_c"/>
    <property type="match status" value="1"/>
</dbReference>
<dbReference type="SUPFAM" id="SSF55874">
    <property type="entry name" value="ATPase domain of HSP90 chaperone/DNA topoisomerase II/histidine kinase"/>
    <property type="match status" value="1"/>
</dbReference>
<dbReference type="RefSeq" id="WP_064309078.1">
    <property type="nucleotide sequence ID" value="NZ_CP183398.1"/>
</dbReference>
<dbReference type="InterPro" id="IPR004358">
    <property type="entry name" value="Sig_transdc_His_kin-like_C"/>
</dbReference>
<dbReference type="PROSITE" id="PS50109">
    <property type="entry name" value="HIS_KIN"/>
    <property type="match status" value="1"/>
</dbReference>
<feature type="domain" description="Histidine kinase" evidence="4">
    <location>
        <begin position="21"/>
        <end position="234"/>
    </location>
</feature>
<evidence type="ECO:0000313" key="6">
    <source>
        <dbReference type="EMBL" id="SCZ47653.1"/>
    </source>
</evidence>
<evidence type="ECO:0000256" key="2">
    <source>
        <dbReference type="ARBA" id="ARBA00012438"/>
    </source>
</evidence>
<dbReference type="Gene3D" id="1.10.287.130">
    <property type="match status" value="1"/>
</dbReference>
<keyword evidence="6" id="KW-0808">Transferase</keyword>
<evidence type="ECO:0000256" key="1">
    <source>
        <dbReference type="ARBA" id="ARBA00000085"/>
    </source>
</evidence>
<evidence type="ECO:0000259" key="4">
    <source>
        <dbReference type="PROSITE" id="PS50109"/>
    </source>
</evidence>
<keyword evidence="6" id="KW-0418">Kinase</keyword>
<dbReference type="InterPro" id="IPR003661">
    <property type="entry name" value="HisK_dim/P_dom"/>
</dbReference>
<dbReference type="InterPro" id="IPR036890">
    <property type="entry name" value="HATPase_C_sf"/>
</dbReference>
<gene>
    <name evidence="5" type="ORF">A4V15_24030</name>
    <name evidence="6" type="ORF">SAMN05216279_11550</name>
</gene>
<evidence type="ECO:0000313" key="7">
    <source>
        <dbReference type="Proteomes" id="UP000078356"/>
    </source>
</evidence>
<dbReference type="OrthoDB" id="9772100at2"/>
<dbReference type="SMART" id="SM00388">
    <property type="entry name" value="HisKA"/>
    <property type="match status" value="1"/>
</dbReference>
<accession>A0A1G5PDN0</accession>
<dbReference type="PRINTS" id="PR00344">
    <property type="entry name" value="BCTRLSENSOR"/>
</dbReference>
<dbReference type="CDD" id="cd00082">
    <property type="entry name" value="HisKA"/>
    <property type="match status" value="1"/>
</dbReference>
<name>A0A178L801_9PSED</name>
<reference evidence="8" key="3">
    <citation type="submission" date="2016-10" db="EMBL/GenBank/DDBJ databases">
        <authorList>
            <person name="de Groot N.N."/>
        </authorList>
    </citation>
    <scope>NUCLEOTIDE SEQUENCE [LARGE SCALE GENOMIC DNA]</scope>
    <source>
        <strain evidence="8">DSM 15758</strain>
    </source>
</reference>
<comment type="caution">
    <text evidence="5">The sequence shown here is derived from an EMBL/GenBank/DDBJ whole genome shotgun (WGS) entry which is preliminary data.</text>
</comment>
<dbReference type="InterPro" id="IPR003594">
    <property type="entry name" value="HATPase_dom"/>
</dbReference>
<dbReference type="PANTHER" id="PTHR43065">
    <property type="entry name" value="SENSOR HISTIDINE KINASE"/>
    <property type="match status" value="1"/>
</dbReference>
<dbReference type="SUPFAM" id="SSF47384">
    <property type="entry name" value="Homodimeric domain of signal transducing histidine kinase"/>
    <property type="match status" value="1"/>
</dbReference>
<comment type="catalytic activity">
    <reaction evidence="1">
        <text>ATP + protein L-histidine = ADP + protein N-phospho-L-histidine.</text>
        <dbReference type="EC" id="2.7.13.3"/>
    </reaction>
</comment>
<keyword evidence="3" id="KW-0597">Phosphoprotein</keyword>
<dbReference type="Pfam" id="PF02518">
    <property type="entry name" value="HATPase_c"/>
    <property type="match status" value="1"/>
</dbReference>
<dbReference type="Gene3D" id="3.30.565.10">
    <property type="entry name" value="Histidine kinase-like ATPase, C-terminal domain"/>
    <property type="match status" value="1"/>
</dbReference>
<dbReference type="InterPro" id="IPR036097">
    <property type="entry name" value="HisK_dim/P_sf"/>
</dbReference>
<evidence type="ECO:0000256" key="3">
    <source>
        <dbReference type="ARBA" id="ARBA00022553"/>
    </source>
</evidence>
<reference evidence="5 7" key="1">
    <citation type="submission" date="2016-04" db="EMBL/GenBank/DDBJ databases">
        <title>Draft Genome Sequences of Staphylococcus capitis Strain H36, S. capitis Strain H65, S. cohnii Strain H62, S. hominis Strain H69, Mycobacterium iranicum Strain H39, Plantibacter sp. Strain H53, Pseudomonas oryzihabitans Strain H72, and Microbacterium sp. Strain H83, isolated from residential settings.</title>
        <authorList>
            <person name="Lymperopoulou D."/>
            <person name="Adams R.I."/>
            <person name="Lindow S."/>
            <person name="Coil D.A."/>
            <person name="Jospin G."/>
            <person name="Eisen J.A."/>
        </authorList>
    </citation>
    <scope>NUCLEOTIDE SEQUENCE [LARGE SCALE GENOMIC DNA]</scope>
    <source>
        <strain evidence="5 7">H72</strain>
    </source>
</reference>